<proteinExistence type="predicted"/>
<organism evidence="5">
    <name type="scientific">Micromonas pusilla (strain CCMP1545)</name>
    <name type="common">Picoplanktonic green alga</name>
    <dbReference type="NCBI Taxonomy" id="564608"/>
    <lineage>
        <taxon>Eukaryota</taxon>
        <taxon>Viridiplantae</taxon>
        <taxon>Chlorophyta</taxon>
        <taxon>Mamiellophyceae</taxon>
        <taxon>Mamiellales</taxon>
        <taxon>Mamiellaceae</taxon>
        <taxon>Micromonas</taxon>
    </lineage>
</organism>
<dbReference type="RefSeq" id="XP_003056656.1">
    <property type="nucleotide sequence ID" value="XM_003056610.1"/>
</dbReference>
<name>C1MNI2_MICPC</name>
<dbReference type="GeneID" id="9682548"/>
<dbReference type="GO" id="GO:0005525">
    <property type="term" value="F:GTP binding"/>
    <property type="evidence" value="ECO:0007669"/>
    <property type="project" value="UniProtKB-KW"/>
</dbReference>
<dbReference type="STRING" id="564608.C1MNI2"/>
<evidence type="ECO:0000256" key="3">
    <source>
        <dbReference type="SAM" id="MobiDB-lite"/>
    </source>
</evidence>
<feature type="region of interest" description="Disordered" evidence="3">
    <location>
        <begin position="361"/>
        <end position="417"/>
    </location>
</feature>
<dbReference type="EMBL" id="GG663737">
    <property type="protein sequence ID" value="EEH58301.1"/>
    <property type="molecule type" value="Genomic_DNA"/>
</dbReference>
<dbReference type="OrthoDB" id="5914890at2759"/>
<feature type="region of interest" description="Disordered" evidence="3">
    <location>
        <begin position="71"/>
        <end position="91"/>
    </location>
</feature>
<dbReference type="KEGG" id="mpp:MICPUCDRAFT_55909"/>
<feature type="compositionally biased region" description="Low complexity" evidence="3">
    <location>
        <begin position="367"/>
        <end position="383"/>
    </location>
</feature>
<dbReference type="PANTHER" id="PTHR24073">
    <property type="entry name" value="DRAB5-RELATED"/>
    <property type="match status" value="1"/>
</dbReference>
<accession>C1MNI2</accession>
<dbReference type="PRINTS" id="PR00449">
    <property type="entry name" value="RASTRNSFRMNG"/>
</dbReference>
<evidence type="ECO:0000256" key="2">
    <source>
        <dbReference type="ARBA" id="ARBA00023134"/>
    </source>
</evidence>
<sequence>MNLLGTVARRFSPLRDELISNDADHCAAREAPRTMSSSLAPERVPKVRVAVVGDTGCGKSSLVRLMLESGEPGATTSYSTTRRRGGSRLPDRTIGCEAEVRVLHHPPPGASGDSTPRPHFVEIFDIGGHDEYKGERSVFYDELDGVVLVHDLSFRGSAKKLERWAREIAATGTFAPAASTPQWNAAPGTPLAMPPSSSNVLHGFGGLPVPALVVANKADLHKRRRDDESDDRGGKGGARRRRRRFPSFGGDENEIPGDGIVTFVKRLWERVAVALHLPRTVARKVTRRVASFGRLDGALLPTHVGDASDPNAPGAAWTDARAGYAGLSVGSGLRCVATRGRMDRAVVDAFFHELLTRRFGGEGAGGASSSSSSSRGTTYGTAGFASGSTDAQLRGAPRSQWMGGDRVDAGVHGDNLT</sequence>
<dbReference type="OMA" id="RTIGCEA"/>
<feature type="region of interest" description="Disordered" evidence="3">
    <location>
        <begin position="218"/>
        <end position="251"/>
    </location>
</feature>
<dbReference type="Proteomes" id="UP000001876">
    <property type="component" value="Unassembled WGS sequence"/>
</dbReference>
<protein>
    <submittedName>
        <fullName evidence="4">Predicted protein</fullName>
    </submittedName>
</protein>
<reference evidence="4 5" key="1">
    <citation type="journal article" date="2009" name="Science">
        <title>Green evolution and dynamic adaptations revealed by genomes of the marine picoeukaryotes Micromonas.</title>
        <authorList>
            <person name="Worden A.Z."/>
            <person name="Lee J.H."/>
            <person name="Mock T."/>
            <person name="Rouze P."/>
            <person name="Simmons M.P."/>
            <person name="Aerts A.L."/>
            <person name="Allen A.E."/>
            <person name="Cuvelier M.L."/>
            <person name="Derelle E."/>
            <person name="Everett M.V."/>
            <person name="Foulon E."/>
            <person name="Grimwood J."/>
            <person name="Gundlach H."/>
            <person name="Henrissat B."/>
            <person name="Napoli C."/>
            <person name="McDonald S.M."/>
            <person name="Parker M.S."/>
            <person name="Rombauts S."/>
            <person name="Salamov A."/>
            <person name="Von Dassow P."/>
            <person name="Badger J.H."/>
            <person name="Coutinho P.M."/>
            <person name="Demir E."/>
            <person name="Dubchak I."/>
            <person name="Gentemann C."/>
            <person name="Eikrem W."/>
            <person name="Gready J.E."/>
            <person name="John U."/>
            <person name="Lanier W."/>
            <person name="Lindquist E.A."/>
            <person name="Lucas S."/>
            <person name="Mayer K.F."/>
            <person name="Moreau H."/>
            <person name="Not F."/>
            <person name="Otillar R."/>
            <person name="Panaud O."/>
            <person name="Pangilinan J."/>
            <person name="Paulsen I."/>
            <person name="Piegu B."/>
            <person name="Poliakov A."/>
            <person name="Robbens S."/>
            <person name="Schmutz J."/>
            <person name="Toulza E."/>
            <person name="Wyss T."/>
            <person name="Zelensky A."/>
            <person name="Zhou K."/>
            <person name="Armbrust E.V."/>
            <person name="Bhattacharya D."/>
            <person name="Goodenough U.W."/>
            <person name="Van de Peer Y."/>
            <person name="Grigoriev I.V."/>
        </authorList>
    </citation>
    <scope>NUCLEOTIDE SEQUENCE [LARGE SCALE GENOMIC DNA]</scope>
    <source>
        <strain evidence="4 5">CCMP1545</strain>
    </source>
</reference>
<keyword evidence="2" id="KW-0342">GTP-binding</keyword>
<dbReference type="Gene3D" id="3.40.50.300">
    <property type="entry name" value="P-loop containing nucleotide triphosphate hydrolases"/>
    <property type="match status" value="1"/>
</dbReference>
<keyword evidence="5" id="KW-1185">Reference proteome</keyword>
<keyword evidence="1" id="KW-0547">Nucleotide-binding</keyword>
<gene>
    <name evidence="4" type="ORF">MICPUCDRAFT_55909</name>
</gene>
<dbReference type="InterPro" id="IPR027417">
    <property type="entry name" value="P-loop_NTPase"/>
</dbReference>
<evidence type="ECO:0000313" key="4">
    <source>
        <dbReference type="EMBL" id="EEH58301.1"/>
    </source>
</evidence>
<evidence type="ECO:0000313" key="5">
    <source>
        <dbReference type="Proteomes" id="UP000001876"/>
    </source>
</evidence>
<dbReference type="AlphaFoldDB" id="C1MNI2"/>
<dbReference type="eggNOG" id="ENOG502QT3S">
    <property type="taxonomic scope" value="Eukaryota"/>
</dbReference>
<evidence type="ECO:0000256" key="1">
    <source>
        <dbReference type="ARBA" id="ARBA00022741"/>
    </source>
</evidence>
<feature type="compositionally biased region" description="Basic and acidic residues" evidence="3">
    <location>
        <begin position="225"/>
        <end position="234"/>
    </location>
</feature>
<dbReference type="SUPFAM" id="SSF52540">
    <property type="entry name" value="P-loop containing nucleoside triphosphate hydrolases"/>
    <property type="match status" value="1"/>
</dbReference>